<sequence>MAEAWRQRIVSAHGLSPDDELLIGIVAPGVWRRRARLRQLLGPGVRFRFGSVAGAHAVAGWGLKGSGKDLAAKRGLPYLALEDAFIARLGPDERMFGLLGLIADPVGIYYDAHAPSLVEELIAASQDAPETDEDRDLLAAIRQDAIGKFNSLDPEALAQANEATDHYDAIVVDQIAGDLSIPGALAEAHDFERMLEAALDEHPGGRVAVKLHPYDGVGGRRGHLAQLAEKHGLSALPKRAPWLRYVQNTEHVYVVSSNAGLEALIGGAKVTCFGVPFFGGWGLTDDRQAIERRKAKPSLAQLCRAVYGAYGHYWLPGVERQGSALELCRFISAAQRHATTFGGGIAMHGVQKLKRSHIEPFVASVGQPLSVHPALTPQPNTDHRKAVWVSRILKDQEAERAWRREDCLYAEDGFLRSVGLGADLVRPSSLIFDSRGIYLDPSKPSDLECALQEAELSEDQLRRGRQLTKLLGDTGVSKYNVGNSAPVFDPGGRNVVLVPGQVENDASILRGAGEVRTNRDLLLAVREARPDAFLVYKPHPDVELAGRPGFVPHAEDLADLVLTETNPSAAISIADEVHTMTSLMGFEALLRGKHVSTYGLPFYAGWGLTQDRLRSERRGRQRTLEELVYLTLVHYPFYVSPRKGTPATPEMVIEELARGKLQPPSIPGGRAALRLWRKLSTAPDYLR</sequence>
<dbReference type="CDD" id="cd16439">
    <property type="entry name" value="beta_Kdo_transferase_KpsC_2"/>
    <property type="match status" value="1"/>
</dbReference>
<proteinExistence type="predicted"/>
<evidence type="ECO:0000313" key="1">
    <source>
        <dbReference type="EMBL" id="MFC3303629.1"/>
    </source>
</evidence>
<dbReference type="InterPro" id="IPR007833">
    <property type="entry name" value="Capsule_polysaccharide_synth"/>
</dbReference>
<keyword evidence="2" id="KW-1185">Reference proteome</keyword>
<organism evidence="1 2">
    <name type="scientific">Parvularcula lutaonensis</name>
    <dbReference type="NCBI Taxonomy" id="491923"/>
    <lineage>
        <taxon>Bacteria</taxon>
        <taxon>Pseudomonadati</taxon>
        <taxon>Pseudomonadota</taxon>
        <taxon>Alphaproteobacteria</taxon>
        <taxon>Parvularculales</taxon>
        <taxon>Parvularculaceae</taxon>
        <taxon>Parvularcula</taxon>
    </lineage>
</organism>
<gene>
    <name evidence="1" type="ORF">ACFONP_12910</name>
</gene>
<dbReference type="Pfam" id="PF05159">
    <property type="entry name" value="Capsule_synth"/>
    <property type="match status" value="3"/>
</dbReference>
<accession>A0ABV7MDU5</accession>
<evidence type="ECO:0000313" key="2">
    <source>
        <dbReference type="Proteomes" id="UP001595607"/>
    </source>
</evidence>
<comment type="caution">
    <text evidence="1">The sequence shown here is derived from an EMBL/GenBank/DDBJ whole genome shotgun (WGS) entry which is preliminary data.</text>
</comment>
<dbReference type="Proteomes" id="UP001595607">
    <property type="component" value="Unassembled WGS sequence"/>
</dbReference>
<name>A0ABV7MDU5_9PROT</name>
<reference evidence="2" key="1">
    <citation type="journal article" date="2019" name="Int. J. Syst. Evol. Microbiol.">
        <title>The Global Catalogue of Microorganisms (GCM) 10K type strain sequencing project: providing services to taxonomists for standard genome sequencing and annotation.</title>
        <authorList>
            <consortium name="The Broad Institute Genomics Platform"/>
            <consortium name="The Broad Institute Genome Sequencing Center for Infectious Disease"/>
            <person name="Wu L."/>
            <person name="Ma J."/>
        </authorList>
    </citation>
    <scope>NUCLEOTIDE SEQUENCE [LARGE SCALE GENOMIC DNA]</scope>
    <source>
        <strain evidence="2">KCTC 22245</strain>
    </source>
</reference>
<dbReference type="EMBL" id="JBHRVA010000003">
    <property type="protein sequence ID" value="MFC3303629.1"/>
    <property type="molecule type" value="Genomic_DNA"/>
</dbReference>
<protein>
    <submittedName>
        <fullName evidence="1">Capsular polysaccharide biosynthesis protein</fullName>
    </submittedName>
</protein>
<dbReference type="RefSeq" id="WP_189576355.1">
    <property type="nucleotide sequence ID" value="NZ_BMXU01000002.1"/>
</dbReference>